<dbReference type="Gene3D" id="3.40.50.620">
    <property type="entry name" value="HUPs"/>
    <property type="match status" value="1"/>
</dbReference>
<dbReference type="SUPFAM" id="SSF52374">
    <property type="entry name" value="Nucleotidylyl transferase"/>
    <property type="match status" value="1"/>
</dbReference>
<evidence type="ECO:0000256" key="2">
    <source>
        <dbReference type="ARBA" id="ARBA00022695"/>
    </source>
</evidence>
<evidence type="ECO:0000313" key="5">
    <source>
        <dbReference type="Proteomes" id="UP000186132"/>
    </source>
</evidence>
<dbReference type="PANTHER" id="PTHR43793">
    <property type="entry name" value="FAD SYNTHASE"/>
    <property type="match status" value="1"/>
</dbReference>
<dbReference type="STRING" id="1206085.SAMN05443575_4155"/>
<protein>
    <submittedName>
        <fullName evidence="4">Glycerol-3-phosphate cytidylyltransferase</fullName>
    </submittedName>
</protein>
<dbReference type="Proteomes" id="UP000186132">
    <property type="component" value="Unassembled WGS sequence"/>
</dbReference>
<feature type="domain" description="Cytidyltransferase-like" evidence="3">
    <location>
        <begin position="20"/>
        <end position="146"/>
    </location>
</feature>
<sequence length="156" mass="17524">MSFLQPAAEGGDGRVGRVGYVPGVFDMFHVGHLNVLKNARLACDHLIAGVVSDELSLRNKNKTPIVPLVERLEIVRSIRYVDEVVEEDVPEKLDMWRRLRFDVIIKGDDWRGTAKGNKLEADFASVGVEVVYLPYTLQTSSTMLRQALDSRLRNDA</sequence>
<dbReference type="OrthoDB" id="9802794at2"/>
<dbReference type="NCBIfam" id="TIGR00125">
    <property type="entry name" value="cyt_tran_rel"/>
    <property type="match status" value="1"/>
</dbReference>
<dbReference type="InterPro" id="IPR004821">
    <property type="entry name" value="Cyt_trans-like"/>
</dbReference>
<dbReference type="InterPro" id="IPR050385">
    <property type="entry name" value="Archaeal_FAD_synthase"/>
</dbReference>
<gene>
    <name evidence="4" type="ORF">SAMN05443575_4155</name>
</gene>
<organism evidence="4 5">
    <name type="scientific">Jatrophihabitans endophyticus</name>
    <dbReference type="NCBI Taxonomy" id="1206085"/>
    <lineage>
        <taxon>Bacteria</taxon>
        <taxon>Bacillati</taxon>
        <taxon>Actinomycetota</taxon>
        <taxon>Actinomycetes</taxon>
        <taxon>Jatrophihabitantales</taxon>
        <taxon>Jatrophihabitantaceae</taxon>
        <taxon>Jatrophihabitans</taxon>
    </lineage>
</organism>
<dbReference type="RefSeq" id="WP_073392337.1">
    <property type="nucleotide sequence ID" value="NZ_FQVU01000007.1"/>
</dbReference>
<keyword evidence="5" id="KW-1185">Reference proteome</keyword>
<evidence type="ECO:0000256" key="1">
    <source>
        <dbReference type="ARBA" id="ARBA00022679"/>
    </source>
</evidence>
<evidence type="ECO:0000259" key="3">
    <source>
        <dbReference type="Pfam" id="PF01467"/>
    </source>
</evidence>
<dbReference type="Pfam" id="PF01467">
    <property type="entry name" value="CTP_transf_like"/>
    <property type="match status" value="1"/>
</dbReference>
<dbReference type="InterPro" id="IPR014729">
    <property type="entry name" value="Rossmann-like_a/b/a_fold"/>
</dbReference>
<dbReference type="EMBL" id="FQVU01000007">
    <property type="protein sequence ID" value="SHH58787.1"/>
    <property type="molecule type" value="Genomic_DNA"/>
</dbReference>
<dbReference type="AlphaFoldDB" id="A0A1M5U719"/>
<reference evidence="4 5" key="1">
    <citation type="submission" date="2016-11" db="EMBL/GenBank/DDBJ databases">
        <authorList>
            <person name="Jaros S."/>
            <person name="Januszkiewicz K."/>
            <person name="Wedrychowicz H."/>
        </authorList>
    </citation>
    <scope>NUCLEOTIDE SEQUENCE [LARGE SCALE GENOMIC DNA]</scope>
    <source>
        <strain evidence="4 5">DSM 45627</strain>
    </source>
</reference>
<evidence type="ECO:0000313" key="4">
    <source>
        <dbReference type="EMBL" id="SHH58787.1"/>
    </source>
</evidence>
<dbReference type="GO" id="GO:0016779">
    <property type="term" value="F:nucleotidyltransferase activity"/>
    <property type="evidence" value="ECO:0007669"/>
    <property type="project" value="UniProtKB-KW"/>
</dbReference>
<accession>A0A1M5U719</accession>
<proteinExistence type="predicted"/>
<keyword evidence="1 4" id="KW-0808">Transferase</keyword>
<keyword evidence="2 4" id="KW-0548">Nucleotidyltransferase</keyword>
<name>A0A1M5U719_9ACTN</name>
<dbReference type="PANTHER" id="PTHR43793:SF1">
    <property type="entry name" value="FAD SYNTHASE"/>
    <property type="match status" value="1"/>
</dbReference>